<gene>
    <name evidence="2" type="ORF">HJG54_22935</name>
</gene>
<organism evidence="2">
    <name type="scientific">Leptolyngbya sp. NK1-12</name>
    <dbReference type="NCBI Taxonomy" id="2547451"/>
    <lineage>
        <taxon>Bacteria</taxon>
        <taxon>Bacillati</taxon>
        <taxon>Cyanobacteriota</taxon>
        <taxon>Cyanophyceae</taxon>
        <taxon>Leptolyngbyales</taxon>
        <taxon>Leptolyngbyaceae</taxon>
        <taxon>Leptolyngbya group</taxon>
        <taxon>Leptolyngbya</taxon>
    </lineage>
</organism>
<reference evidence="2" key="1">
    <citation type="submission" date="2020-05" db="EMBL/GenBank/DDBJ databases">
        <authorList>
            <person name="Zhu T."/>
            <person name="Keshari N."/>
            <person name="Lu X."/>
        </authorList>
    </citation>
    <scope>NUCLEOTIDE SEQUENCE</scope>
    <source>
        <strain evidence="2">NK1-12</strain>
    </source>
</reference>
<protein>
    <submittedName>
        <fullName evidence="2">Uncharacterized protein</fullName>
    </submittedName>
</protein>
<feature type="transmembrane region" description="Helical" evidence="1">
    <location>
        <begin position="7"/>
        <end position="30"/>
    </location>
</feature>
<name>A0AA97AHG1_9CYAN</name>
<dbReference type="RefSeq" id="WP_316431569.1">
    <property type="nucleotide sequence ID" value="NZ_CP053586.1"/>
</dbReference>
<dbReference type="AlphaFoldDB" id="A0AA97AHG1"/>
<evidence type="ECO:0000256" key="1">
    <source>
        <dbReference type="SAM" id="Phobius"/>
    </source>
</evidence>
<feature type="transmembrane region" description="Helical" evidence="1">
    <location>
        <begin position="42"/>
        <end position="62"/>
    </location>
</feature>
<feature type="transmembrane region" description="Helical" evidence="1">
    <location>
        <begin position="94"/>
        <end position="116"/>
    </location>
</feature>
<keyword evidence="1" id="KW-0472">Membrane</keyword>
<evidence type="ECO:0000313" key="2">
    <source>
        <dbReference type="EMBL" id="WNZ25425.1"/>
    </source>
</evidence>
<keyword evidence="1" id="KW-0812">Transmembrane</keyword>
<proteinExistence type="predicted"/>
<feature type="transmembrane region" description="Helical" evidence="1">
    <location>
        <begin position="69"/>
        <end position="88"/>
    </location>
</feature>
<dbReference type="EMBL" id="CP053586">
    <property type="protein sequence ID" value="WNZ25425.1"/>
    <property type="molecule type" value="Genomic_DNA"/>
</dbReference>
<sequence>MERTRLSLFYLVGYLIPSGIMLLIAPRFALKLLLSNGDYGDVFPRAAGMLAVGLGIMLVQMLRLRLSDLYSTTLIVRSFFFVCLLSLYNLNYDPFFLVLLVILSIGIVLTTTSYILDKQDASKSNQES</sequence>
<keyword evidence="1" id="KW-1133">Transmembrane helix</keyword>
<accession>A0AA97AHG1</accession>